<dbReference type="RefSeq" id="WP_095070327.1">
    <property type="nucleotide sequence ID" value="NZ_LT899436.1"/>
</dbReference>
<evidence type="ECO:0000313" key="2">
    <source>
        <dbReference type="EMBL" id="SNR14968.1"/>
    </source>
</evidence>
<dbReference type="PROSITE" id="PS51257">
    <property type="entry name" value="PROKAR_LIPOPROTEIN"/>
    <property type="match status" value="1"/>
</dbReference>
<reference evidence="2 3" key="1">
    <citation type="submission" date="2017-07" db="EMBL/GenBank/DDBJ databases">
        <authorList>
            <person name="Sun Z.S."/>
            <person name="Albrecht U."/>
            <person name="Echele G."/>
            <person name="Lee C.C."/>
        </authorList>
    </citation>
    <scope>NUCLEOTIDE SEQUENCE [LARGE SCALE GENOMIC DNA]</scope>
    <source>
        <strain evidence="3">type strain: KCTC 22618</strain>
    </source>
</reference>
<protein>
    <recommendedName>
        <fullName evidence="4">Lipocalin-like domain-containing protein</fullName>
    </recommendedName>
</protein>
<feature type="signal peptide" evidence="1">
    <location>
        <begin position="1"/>
        <end position="24"/>
    </location>
</feature>
<proteinExistence type="predicted"/>
<dbReference type="OrthoDB" id="1437631at2"/>
<evidence type="ECO:0000313" key="3">
    <source>
        <dbReference type="Proteomes" id="UP000215214"/>
    </source>
</evidence>
<keyword evidence="1" id="KW-0732">Signal</keyword>
<keyword evidence="3" id="KW-1185">Reference proteome</keyword>
<organism evidence="2 3">
    <name type="scientific">Tenacibaculum jejuense</name>
    <dbReference type="NCBI Taxonomy" id="584609"/>
    <lineage>
        <taxon>Bacteria</taxon>
        <taxon>Pseudomonadati</taxon>
        <taxon>Bacteroidota</taxon>
        <taxon>Flavobacteriia</taxon>
        <taxon>Flavobacteriales</taxon>
        <taxon>Flavobacteriaceae</taxon>
        <taxon>Tenacibaculum</taxon>
    </lineage>
</organism>
<dbReference type="AlphaFoldDB" id="A0A238U8R0"/>
<dbReference type="Gene3D" id="2.40.128.270">
    <property type="match status" value="1"/>
</dbReference>
<evidence type="ECO:0000256" key="1">
    <source>
        <dbReference type="SAM" id="SignalP"/>
    </source>
</evidence>
<gene>
    <name evidence="2" type="ORF">TJEJU_1220</name>
</gene>
<dbReference type="InterPro" id="IPR038670">
    <property type="entry name" value="HslJ-like_sf"/>
</dbReference>
<accession>A0A238U8R0</accession>
<feature type="chain" id="PRO_5012421249" description="Lipocalin-like domain-containing protein" evidence="1">
    <location>
        <begin position="25"/>
        <end position="151"/>
    </location>
</feature>
<dbReference type="Proteomes" id="UP000215214">
    <property type="component" value="Chromosome TJEJU"/>
</dbReference>
<name>A0A238U8R0_9FLAO</name>
<dbReference type="KEGG" id="tje:TJEJU_1220"/>
<dbReference type="EMBL" id="LT899436">
    <property type="protein sequence ID" value="SNR14968.1"/>
    <property type="molecule type" value="Genomic_DNA"/>
</dbReference>
<evidence type="ECO:0008006" key="4">
    <source>
        <dbReference type="Google" id="ProtNLM"/>
    </source>
</evidence>
<sequence length="151" mass="17259">MKKQIRTIVSITFLTLLIGLTSCSKDEDNNIQPNTIEGSWKVTHYIQDGNKITKAEKPTWPDINDGEITLLLAAENEEGERSASGKTVTNNFFGEYNIDTDKKISFSVFTTFISEPEWTQLFALNKVNRYDIINNNLILYYEDVSIVLEKQ</sequence>